<dbReference type="GO" id="GO:0016491">
    <property type="term" value="F:oxidoreductase activity"/>
    <property type="evidence" value="ECO:0007669"/>
    <property type="project" value="InterPro"/>
</dbReference>
<organism evidence="2 3">
    <name type="scientific">Roseburia inulinivorans</name>
    <dbReference type="NCBI Taxonomy" id="360807"/>
    <lineage>
        <taxon>Bacteria</taxon>
        <taxon>Bacillati</taxon>
        <taxon>Bacillota</taxon>
        <taxon>Clostridia</taxon>
        <taxon>Lachnospirales</taxon>
        <taxon>Lachnospiraceae</taxon>
        <taxon>Roseburia</taxon>
    </lineage>
</organism>
<dbReference type="Proteomes" id="UP000285820">
    <property type="component" value="Unassembled WGS sequence"/>
</dbReference>
<comment type="caution">
    <text evidence="2">The sequence shown here is derived from an EMBL/GenBank/DDBJ whole genome shotgun (WGS) entry which is preliminary data.</text>
</comment>
<dbReference type="Pfam" id="PF00248">
    <property type="entry name" value="Aldo_ket_red"/>
    <property type="match status" value="1"/>
</dbReference>
<feature type="domain" description="NADP-dependent oxidoreductase" evidence="1">
    <location>
        <begin position="12"/>
        <end position="316"/>
    </location>
</feature>
<dbReference type="PANTHER" id="PTHR11732">
    <property type="entry name" value="ALDO/KETO REDUCTASE"/>
    <property type="match status" value="1"/>
</dbReference>
<accession>A0A412FI96</accession>
<sequence>MEMIKGYSHKPMGTVALGTHLGNFSKEDSLKYVEAIKYAVRNGIYSIDGAINYRGMCSERDEGVALAELMNSGIITREEVFISSKAGLLYGDISAKLPPMKYLSEKLENKGISIEDFSEYEGLFQTLNPAFYEIALNKSLENLGLEMIDVYYIHIPEITKLKLTEDEFYEKMEMLIRWYETKCFEGKIRYYGIAFEFMVEEPFENKWHIEIERIKNIARKVSGEKNHFKYILFEYNIMCDWADTVKSQMIDGVKMTMIEACKALELETVASMPFAMGDGFKKYALSDMLDFVSKKMNHVIVGSKNPKHIEEILRCWRGNLSECSGRQRFSGTDLVEIAKRNNVSKRTIYRYKAYYEEMKEAASEKYNSLQKHVTEYQKAGENFMASSMIHLAIIQCIIVKTEFNNLNRLRLGVILPDGAVSGNSHLKKMICEQTRVTYDLEFYREKYGEQMKTDELYLGYYLHLIQDIFYRRYVYSEHHFNSSIPENVERLHQDYENTNWFVAKQYGLDKNMLRTQTLAGEPIMELADFREQELVREVREQFHPMEEKSSFFLTREMIREFIDRATEICLHELNQLAQGKAGLDSFEWSWIKQG</sequence>
<dbReference type="EMBL" id="QRUN01000012">
    <property type="protein sequence ID" value="RGR67860.1"/>
    <property type="molecule type" value="Genomic_DNA"/>
</dbReference>
<dbReference type="InterPro" id="IPR023210">
    <property type="entry name" value="NADP_OxRdtase_dom"/>
</dbReference>
<dbReference type="AlphaFoldDB" id="A0A412FI96"/>
<evidence type="ECO:0000313" key="2">
    <source>
        <dbReference type="EMBL" id="RGR67860.1"/>
    </source>
</evidence>
<protein>
    <submittedName>
        <fullName evidence="2">Aldo/keto reductase</fullName>
    </submittedName>
</protein>
<gene>
    <name evidence="2" type="ORF">DWY29_09455</name>
</gene>
<evidence type="ECO:0000313" key="3">
    <source>
        <dbReference type="Proteomes" id="UP000285820"/>
    </source>
</evidence>
<dbReference type="InterPro" id="IPR020471">
    <property type="entry name" value="AKR"/>
</dbReference>
<dbReference type="Gene3D" id="3.20.20.100">
    <property type="entry name" value="NADP-dependent oxidoreductase domain"/>
    <property type="match status" value="1"/>
</dbReference>
<dbReference type="InterPro" id="IPR036812">
    <property type="entry name" value="NAD(P)_OxRdtase_dom_sf"/>
</dbReference>
<name>A0A412FI96_9FIRM</name>
<reference evidence="2 3" key="1">
    <citation type="submission" date="2018-08" db="EMBL/GenBank/DDBJ databases">
        <title>A genome reference for cultivated species of the human gut microbiota.</title>
        <authorList>
            <person name="Zou Y."/>
            <person name="Xue W."/>
            <person name="Luo G."/>
        </authorList>
    </citation>
    <scope>NUCLEOTIDE SEQUENCE [LARGE SCALE GENOMIC DNA]</scope>
    <source>
        <strain evidence="2 3">AF24-4</strain>
    </source>
</reference>
<dbReference type="CDD" id="cd19099">
    <property type="entry name" value="AKR_unchar"/>
    <property type="match status" value="1"/>
</dbReference>
<proteinExistence type="predicted"/>
<dbReference type="SUPFAM" id="SSF51430">
    <property type="entry name" value="NAD(P)-linked oxidoreductase"/>
    <property type="match status" value="1"/>
</dbReference>
<evidence type="ECO:0000259" key="1">
    <source>
        <dbReference type="Pfam" id="PF00248"/>
    </source>
</evidence>